<feature type="compositionally biased region" description="Polar residues" evidence="1">
    <location>
        <begin position="524"/>
        <end position="534"/>
    </location>
</feature>
<name>A0AAE0WXR9_9PEZI</name>
<organism evidence="2 3">
    <name type="scientific">Recurvomyces mirabilis</name>
    <dbReference type="NCBI Taxonomy" id="574656"/>
    <lineage>
        <taxon>Eukaryota</taxon>
        <taxon>Fungi</taxon>
        <taxon>Dikarya</taxon>
        <taxon>Ascomycota</taxon>
        <taxon>Pezizomycotina</taxon>
        <taxon>Dothideomycetes</taxon>
        <taxon>Dothideomycetidae</taxon>
        <taxon>Mycosphaerellales</taxon>
        <taxon>Teratosphaeriaceae</taxon>
        <taxon>Recurvomyces</taxon>
    </lineage>
</organism>
<evidence type="ECO:0000313" key="3">
    <source>
        <dbReference type="Proteomes" id="UP001274830"/>
    </source>
</evidence>
<sequence>MDHATDGYTADTTPSPDTHGWGDDNKSVVWGTHGGFGNAGTTLPLTAAQKRRRIKSRPVPLSLQTPEEISRVCVEKPVILGQKNARYGLQHPVKIQKPHPYDAIFHYSVPGMQEYNSQSFTRTADPLLIEALPISPTLFYACDTTAAVHCLVRHDFIALVQLKLVCDLDGGWNAATVMVRDQDRWLSLSSFLSALPEPSIRTVGPSGFKLQWIWWSRMPGEKRAKFQYNKLPVEIQQHIMLYALGKRVLFKAPLDPRRTLVQTISQGSGTDSEPAVLYDSTRPADVPQSNLSLLRLDKRTHAMAMSTLLKDTIKVYEHLIFAQASMITSHFDPTDLRYLELRFTYREYILFFGVEVRPWDDIGAHHNAVVPASMLKTLPNLVQLNLFFPSTASCYYSPWAGYDDQPQYLLRQDVIPSPCQKVLLDWILTFAIEHLLGIRKVLFTGYIKTETRKKWEWVLANQTEIDVAGMFNEHKESIKKLSPAAAFDEVRKLSDFYHEEKQRRAYKAAFAKYWFDFSDDGKTESNSQVEVNSSAEERSIATGSG</sequence>
<evidence type="ECO:0000313" key="2">
    <source>
        <dbReference type="EMBL" id="KAK3679913.1"/>
    </source>
</evidence>
<gene>
    <name evidence="2" type="ORF">LTR78_000290</name>
</gene>
<proteinExistence type="predicted"/>
<accession>A0AAE0WXR9</accession>
<keyword evidence="3" id="KW-1185">Reference proteome</keyword>
<dbReference type="Proteomes" id="UP001274830">
    <property type="component" value="Unassembled WGS sequence"/>
</dbReference>
<feature type="region of interest" description="Disordered" evidence="1">
    <location>
        <begin position="1"/>
        <end position="26"/>
    </location>
</feature>
<feature type="region of interest" description="Disordered" evidence="1">
    <location>
        <begin position="520"/>
        <end position="545"/>
    </location>
</feature>
<dbReference type="EMBL" id="JAUTXT010000001">
    <property type="protein sequence ID" value="KAK3679913.1"/>
    <property type="molecule type" value="Genomic_DNA"/>
</dbReference>
<evidence type="ECO:0000256" key="1">
    <source>
        <dbReference type="SAM" id="MobiDB-lite"/>
    </source>
</evidence>
<reference evidence="2" key="1">
    <citation type="submission" date="2023-07" db="EMBL/GenBank/DDBJ databases">
        <title>Black Yeasts Isolated from many extreme environments.</title>
        <authorList>
            <person name="Coleine C."/>
            <person name="Stajich J.E."/>
            <person name="Selbmann L."/>
        </authorList>
    </citation>
    <scope>NUCLEOTIDE SEQUENCE</scope>
    <source>
        <strain evidence="2">CCFEE 5485</strain>
    </source>
</reference>
<protein>
    <submittedName>
        <fullName evidence="2">Uncharacterized protein</fullName>
    </submittedName>
</protein>
<comment type="caution">
    <text evidence="2">The sequence shown here is derived from an EMBL/GenBank/DDBJ whole genome shotgun (WGS) entry which is preliminary data.</text>
</comment>
<dbReference type="AlphaFoldDB" id="A0AAE0WXR9"/>